<dbReference type="Proteomes" id="UP000235405">
    <property type="component" value="Unassembled WGS sequence"/>
</dbReference>
<keyword evidence="1" id="KW-0472">Membrane</keyword>
<evidence type="ECO:0000256" key="1">
    <source>
        <dbReference type="SAM" id="Phobius"/>
    </source>
</evidence>
<dbReference type="RefSeq" id="WP_102481928.1">
    <property type="nucleotide sequence ID" value="NZ_MCSW01000058.1"/>
</dbReference>
<organism evidence="2 3">
    <name type="scientific">Vibrio splendidus</name>
    <dbReference type="NCBI Taxonomy" id="29497"/>
    <lineage>
        <taxon>Bacteria</taxon>
        <taxon>Pseudomonadati</taxon>
        <taxon>Pseudomonadota</taxon>
        <taxon>Gammaproteobacteria</taxon>
        <taxon>Vibrionales</taxon>
        <taxon>Vibrionaceae</taxon>
        <taxon>Vibrio</taxon>
    </lineage>
</organism>
<sequence>MKLKTKTLWTNIIPAIYLALALFIYFIRPKALLSTDEALYLSEPSIFNGIGVYIVQLFFYFTGENRLVIVFLCFFIVRFIISKIYKLKKFRESKILFGFFCLSIFNPYFIFHSSSFLKDTMLGCILALFVIFFSKRKYLLSFLLISIAIVLRTPLIIVFFSMFIFYKSHSIIQNKKMILVFNLFVLGLYVIFSASFGESIYYRSLVEIFENQRFDGSLTILNLDQNFYLFGLVVIVNPVLSFIGEFFNPLGSNLLLANSIYWLIFILYLIYVRTVTNKSLVIPVYMSTLILTLPQVFLETAARYNLIIPFLFFLYFFMIYRDQINETN</sequence>
<feature type="transmembrane region" description="Helical" evidence="1">
    <location>
        <begin position="227"/>
        <end position="247"/>
    </location>
</feature>
<feature type="transmembrane region" description="Helical" evidence="1">
    <location>
        <begin position="304"/>
        <end position="320"/>
    </location>
</feature>
<feature type="transmembrane region" description="Helical" evidence="1">
    <location>
        <begin position="279"/>
        <end position="298"/>
    </location>
</feature>
<protein>
    <submittedName>
        <fullName evidence="2">Uncharacterized protein</fullName>
    </submittedName>
</protein>
<accession>A0A2N7CIP9</accession>
<keyword evidence="1" id="KW-1133">Transmembrane helix</keyword>
<feature type="transmembrane region" description="Helical" evidence="1">
    <location>
        <begin position="65"/>
        <end position="81"/>
    </location>
</feature>
<feature type="transmembrane region" description="Helical" evidence="1">
    <location>
        <begin position="39"/>
        <end position="59"/>
    </location>
</feature>
<feature type="transmembrane region" description="Helical" evidence="1">
    <location>
        <begin position="93"/>
        <end position="110"/>
    </location>
</feature>
<dbReference type="EMBL" id="MCSW01000058">
    <property type="protein sequence ID" value="PMF29910.1"/>
    <property type="molecule type" value="Genomic_DNA"/>
</dbReference>
<comment type="caution">
    <text evidence="2">The sequence shown here is derived from an EMBL/GenBank/DDBJ whole genome shotgun (WGS) entry which is preliminary data.</text>
</comment>
<feature type="transmembrane region" description="Helical" evidence="1">
    <location>
        <begin position="253"/>
        <end position="272"/>
    </location>
</feature>
<feature type="transmembrane region" description="Helical" evidence="1">
    <location>
        <begin position="140"/>
        <end position="166"/>
    </location>
</feature>
<dbReference type="AlphaFoldDB" id="A0A2N7CIP9"/>
<name>A0A2N7CIP9_VIBSP</name>
<evidence type="ECO:0000313" key="3">
    <source>
        <dbReference type="Proteomes" id="UP000235405"/>
    </source>
</evidence>
<keyword evidence="1" id="KW-0812">Transmembrane</keyword>
<evidence type="ECO:0000313" key="2">
    <source>
        <dbReference type="EMBL" id="PMF29910.1"/>
    </source>
</evidence>
<feature type="transmembrane region" description="Helical" evidence="1">
    <location>
        <begin position="6"/>
        <end position="27"/>
    </location>
</feature>
<reference evidence="3" key="1">
    <citation type="submission" date="2016-07" db="EMBL/GenBank/DDBJ databases">
        <title>Nontailed viruses are major unrecognized killers of bacteria in the ocean.</title>
        <authorList>
            <person name="Kauffman K."/>
            <person name="Hussain F."/>
            <person name="Yang J."/>
            <person name="Arevalo P."/>
            <person name="Brown J."/>
            <person name="Cutler M."/>
            <person name="Kelly L."/>
            <person name="Polz M.F."/>
        </authorList>
    </citation>
    <scope>NUCLEOTIDE SEQUENCE [LARGE SCALE GENOMIC DNA]</scope>
    <source>
        <strain evidence="3">10N.286.54.F3</strain>
    </source>
</reference>
<gene>
    <name evidence="2" type="ORF">BCV19_03140</name>
</gene>
<feature type="transmembrane region" description="Helical" evidence="1">
    <location>
        <begin position="178"/>
        <end position="196"/>
    </location>
</feature>
<proteinExistence type="predicted"/>